<dbReference type="GO" id="GO:0005968">
    <property type="term" value="C:Rab-protein geranylgeranyltransferase complex"/>
    <property type="evidence" value="ECO:0007669"/>
    <property type="project" value="TreeGrafter"/>
</dbReference>
<dbReference type="AlphaFoldDB" id="A0A3M6X6G7"/>
<evidence type="ECO:0000256" key="3">
    <source>
        <dbReference type="SAM" id="MobiDB-lite"/>
    </source>
</evidence>
<dbReference type="GO" id="GO:0005092">
    <property type="term" value="F:GDP-dissociation inhibitor activity"/>
    <property type="evidence" value="ECO:0007669"/>
    <property type="project" value="UniProtKB-UniRule"/>
</dbReference>
<dbReference type="PANTHER" id="PTHR11787:SF4">
    <property type="entry name" value="CHM, RAB ESCORT PROTEIN 1"/>
    <property type="match status" value="1"/>
</dbReference>
<dbReference type="InterPro" id="IPR036188">
    <property type="entry name" value="FAD/NAD-bd_sf"/>
</dbReference>
<comment type="caution">
    <text evidence="4">The sequence shown here is derived from an EMBL/GenBank/DDBJ whole genome shotgun (WGS) entry which is preliminary data.</text>
</comment>
<name>A0A3M6X6G7_HORWE</name>
<reference evidence="4 5" key="1">
    <citation type="journal article" date="2018" name="BMC Genomics">
        <title>Genomic evidence for intraspecific hybridization in a clonal and extremely halotolerant yeast.</title>
        <authorList>
            <person name="Gostincar C."/>
            <person name="Stajich J.E."/>
            <person name="Zupancic J."/>
            <person name="Zalar P."/>
            <person name="Gunde-Cimerman N."/>
        </authorList>
    </citation>
    <scope>NUCLEOTIDE SEQUENCE [LARGE SCALE GENOMIC DNA]</scope>
    <source>
        <strain evidence="4 5">EXF-6656</strain>
    </source>
</reference>
<dbReference type="VEuPathDB" id="FungiDB:BTJ68_10898"/>
<dbReference type="EMBL" id="QWIJ01000175">
    <property type="protein sequence ID" value="RMX86281.1"/>
    <property type="molecule type" value="Genomic_DNA"/>
</dbReference>
<dbReference type="SUPFAM" id="SSF51905">
    <property type="entry name" value="FAD/NAD(P)-binding domain"/>
    <property type="match status" value="1"/>
</dbReference>
<organism evidence="4 5">
    <name type="scientific">Hortaea werneckii</name>
    <name type="common">Black yeast</name>
    <name type="synonym">Cladosporium werneckii</name>
    <dbReference type="NCBI Taxonomy" id="91943"/>
    <lineage>
        <taxon>Eukaryota</taxon>
        <taxon>Fungi</taxon>
        <taxon>Dikarya</taxon>
        <taxon>Ascomycota</taxon>
        <taxon>Pezizomycotina</taxon>
        <taxon>Dothideomycetes</taxon>
        <taxon>Dothideomycetidae</taxon>
        <taxon>Mycosphaerellales</taxon>
        <taxon>Teratosphaeriaceae</taxon>
        <taxon>Hortaea</taxon>
    </lineage>
</organism>
<dbReference type="OrthoDB" id="1923006at2759"/>
<proteinExistence type="inferred from homology"/>
<gene>
    <name evidence="4" type="ORF">D0869_03208</name>
</gene>
<dbReference type="InterPro" id="IPR017230">
    <property type="entry name" value="Mrs6"/>
</dbReference>
<evidence type="ECO:0000256" key="1">
    <source>
        <dbReference type="ARBA" id="ARBA00005593"/>
    </source>
</evidence>
<comment type="similarity">
    <text evidence="1 2">Belongs to the Rab GDI family.</text>
</comment>
<dbReference type="GO" id="GO:0005829">
    <property type="term" value="C:cytosol"/>
    <property type="evidence" value="ECO:0007669"/>
    <property type="project" value="TreeGrafter"/>
</dbReference>
<dbReference type="SUPFAM" id="SSF54373">
    <property type="entry name" value="FAD-linked reductases, C-terminal domain"/>
    <property type="match status" value="1"/>
</dbReference>
<dbReference type="PANTHER" id="PTHR11787">
    <property type="entry name" value="RAB GDP-DISSOCIATION INHIBITOR"/>
    <property type="match status" value="1"/>
</dbReference>
<dbReference type="Gene3D" id="3.50.50.60">
    <property type="entry name" value="FAD/NAD(P)-binding domain"/>
    <property type="match status" value="1"/>
</dbReference>
<sequence length="512" mass="55001">MESLDKTEWDVIISGTGLPQSLLALSLSRSGLNILHVDHSGYYGGNEAAFALSEAEDWAQKNSGDTQSTFSHAEVDKPSDDSSTGMQLAQSRAYSLALAPQLVYTRSSLLPALVSSRTHEQLEFQAVGSWFTVSMPPDFSGSQETTPSFARVPSGREDIFSDNTLDLRAKRSLTKFLRFVSTYDTEEQQEQWERINGKAAVQSLREDFGLKAEAAIAPLLALALTSSSPDAATMAEVVPKIARHIRSTGLFGPGFSAVLPKWGGLSEVAQVACRAGAVGGGVYVLGKGITGVARKEDGSSEVELSDGEKVSSKWLVGCSDHLPPSLRSRASSTASEKIARSISVISSPLANLFPATSEGGVTPAGAVVVASSGDSKEPPVHIIAHSSDSGECPQGQCKYHNFTSRVLYAFTASSAGFGHLDAAVGNLLRTSGDQVEPKVLWRLRFQQTLPLSPFESDKEQQQNAIELRPLPTDVAFSESVLEDVKRAWSKIKGDTEDEFMKFPPREGEEEEL</sequence>
<dbReference type="Pfam" id="PF00996">
    <property type="entry name" value="GDI"/>
    <property type="match status" value="1"/>
</dbReference>
<dbReference type="PRINTS" id="PR00891">
    <property type="entry name" value="RABGDIREP"/>
</dbReference>
<feature type="region of interest" description="Disordered" evidence="3">
    <location>
        <begin position="61"/>
        <end position="86"/>
    </location>
</feature>
<evidence type="ECO:0000313" key="4">
    <source>
        <dbReference type="EMBL" id="RMX86281.1"/>
    </source>
</evidence>
<dbReference type="GO" id="GO:0005634">
    <property type="term" value="C:nucleus"/>
    <property type="evidence" value="ECO:0007669"/>
    <property type="project" value="TreeGrafter"/>
</dbReference>
<dbReference type="Gene3D" id="1.10.405.10">
    <property type="entry name" value="Guanine Nucleotide Dissociation Inhibitor, domain 1"/>
    <property type="match status" value="1"/>
</dbReference>
<evidence type="ECO:0000313" key="5">
    <source>
        <dbReference type="Proteomes" id="UP000281245"/>
    </source>
</evidence>
<protein>
    <recommendedName>
        <fullName evidence="2">Rab proteins geranylgeranyltransferase</fullName>
    </recommendedName>
</protein>
<feature type="compositionally biased region" description="Polar residues" evidence="3">
    <location>
        <begin position="61"/>
        <end position="71"/>
    </location>
</feature>
<dbReference type="PIRSF" id="PIRSF037514">
    <property type="entry name" value="Rab_ger_ger_transf_A_fun"/>
    <property type="match status" value="1"/>
</dbReference>
<dbReference type="Proteomes" id="UP000281245">
    <property type="component" value="Unassembled WGS sequence"/>
</dbReference>
<dbReference type="Gene3D" id="3.30.519.10">
    <property type="entry name" value="Guanine Nucleotide Dissociation Inhibitor, domain 2"/>
    <property type="match status" value="1"/>
</dbReference>
<evidence type="ECO:0000256" key="2">
    <source>
        <dbReference type="PIRNR" id="PIRNR037514"/>
    </source>
</evidence>
<dbReference type="GO" id="GO:0007264">
    <property type="term" value="P:small GTPase-mediated signal transduction"/>
    <property type="evidence" value="ECO:0007669"/>
    <property type="project" value="UniProtKB-UniRule"/>
</dbReference>
<dbReference type="InterPro" id="IPR018203">
    <property type="entry name" value="GDP_dissociation_inhibitor"/>
</dbReference>
<accession>A0A3M6X6G7</accession>
<dbReference type="GO" id="GO:0016192">
    <property type="term" value="P:vesicle-mediated transport"/>
    <property type="evidence" value="ECO:0007669"/>
    <property type="project" value="TreeGrafter"/>
</dbReference>